<dbReference type="EMBL" id="JAVRRL010000025">
    <property type="protein sequence ID" value="KAK5113237.1"/>
    <property type="molecule type" value="Genomic_DNA"/>
</dbReference>
<proteinExistence type="predicted"/>
<keyword evidence="6" id="KW-0804">Transcription</keyword>
<evidence type="ECO:0000256" key="9">
    <source>
        <dbReference type="SAM" id="Phobius"/>
    </source>
</evidence>
<keyword evidence="9" id="KW-0472">Membrane</keyword>
<evidence type="ECO:0000259" key="10">
    <source>
        <dbReference type="SMART" id="SM00906"/>
    </source>
</evidence>
<reference evidence="11" key="1">
    <citation type="submission" date="2023-08" db="EMBL/GenBank/DDBJ databases">
        <title>Black Yeasts Isolated from many extreme environments.</title>
        <authorList>
            <person name="Coleine C."/>
            <person name="Stajich J.E."/>
            <person name="Selbmann L."/>
        </authorList>
    </citation>
    <scope>NUCLEOTIDE SEQUENCE</scope>
    <source>
        <strain evidence="11">CCFEE 5401</strain>
    </source>
</reference>
<dbReference type="PANTHER" id="PTHR47782:SF12">
    <property type="entry name" value="ZN(II)2CYS6 TRANSCRIPTION FACTOR (EUROFUNG)"/>
    <property type="match status" value="1"/>
</dbReference>
<dbReference type="SMART" id="SM00906">
    <property type="entry name" value="Fungal_trans"/>
    <property type="match status" value="1"/>
</dbReference>
<keyword evidence="4" id="KW-0805">Transcription regulation</keyword>
<evidence type="ECO:0000256" key="2">
    <source>
        <dbReference type="ARBA" id="ARBA00022723"/>
    </source>
</evidence>
<dbReference type="GO" id="GO:0008270">
    <property type="term" value="F:zinc ion binding"/>
    <property type="evidence" value="ECO:0007669"/>
    <property type="project" value="InterPro"/>
</dbReference>
<feature type="region of interest" description="Disordered" evidence="8">
    <location>
        <begin position="59"/>
        <end position="92"/>
    </location>
</feature>
<feature type="transmembrane region" description="Helical" evidence="9">
    <location>
        <begin position="475"/>
        <end position="495"/>
    </location>
</feature>
<dbReference type="GO" id="GO:0006351">
    <property type="term" value="P:DNA-templated transcription"/>
    <property type="evidence" value="ECO:0007669"/>
    <property type="project" value="InterPro"/>
</dbReference>
<keyword evidence="3" id="KW-0862">Zinc</keyword>
<name>A0AAN7YGT5_9PEZI</name>
<dbReference type="PANTHER" id="PTHR47782">
    <property type="entry name" value="ZN(II)2CYS6 TRANSCRIPTION FACTOR (EUROFUNG)-RELATED"/>
    <property type="match status" value="1"/>
</dbReference>
<dbReference type="Pfam" id="PF04082">
    <property type="entry name" value="Fungal_trans"/>
    <property type="match status" value="1"/>
</dbReference>
<keyword evidence="5" id="KW-0238">DNA-binding</keyword>
<feature type="domain" description="Xylanolytic transcriptional activator regulatory" evidence="10">
    <location>
        <begin position="292"/>
        <end position="367"/>
    </location>
</feature>
<evidence type="ECO:0000313" key="12">
    <source>
        <dbReference type="Proteomes" id="UP001310890"/>
    </source>
</evidence>
<feature type="compositionally biased region" description="Polar residues" evidence="8">
    <location>
        <begin position="80"/>
        <end position="92"/>
    </location>
</feature>
<evidence type="ECO:0000256" key="7">
    <source>
        <dbReference type="ARBA" id="ARBA00023242"/>
    </source>
</evidence>
<protein>
    <recommendedName>
        <fullName evidence="10">Xylanolytic transcriptional activator regulatory domain-containing protein</fullName>
    </recommendedName>
</protein>
<keyword evidence="9" id="KW-0812">Transmembrane</keyword>
<dbReference type="GO" id="GO:0043565">
    <property type="term" value="F:sequence-specific DNA binding"/>
    <property type="evidence" value="ECO:0007669"/>
    <property type="project" value="TreeGrafter"/>
</dbReference>
<evidence type="ECO:0000256" key="5">
    <source>
        <dbReference type="ARBA" id="ARBA00023125"/>
    </source>
</evidence>
<feature type="compositionally biased region" description="Low complexity" evidence="8">
    <location>
        <begin position="68"/>
        <end position="79"/>
    </location>
</feature>
<keyword evidence="2" id="KW-0479">Metal-binding</keyword>
<dbReference type="CDD" id="cd12148">
    <property type="entry name" value="fungal_TF_MHR"/>
    <property type="match status" value="1"/>
</dbReference>
<comment type="subcellular location">
    <subcellularLocation>
        <location evidence="1">Nucleus</location>
    </subcellularLocation>
</comment>
<evidence type="ECO:0000256" key="3">
    <source>
        <dbReference type="ARBA" id="ARBA00022833"/>
    </source>
</evidence>
<keyword evidence="9" id="KW-1133">Transmembrane helix</keyword>
<evidence type="ECO:0000256" key="8">
    <source>
        <dbReference type="SAM" id="MobiDB-lite"/>
    </source>
</evidence>
<dbReference type="InterPro" id="IPR007219">
    <property type="entry name" value="XnlR_reg_dom"/>
</dbReference>
<evidence type="ECO:0000313" key="11">
    <source>
        <dbReference type="EMBL" id="KAK5113237.1"/>
    </source>
</evidence>
<evidence type="ECO:0000256" key="4">
    <source>
        <dbReference type="ARBA" id="ARBA00023015"/>
    </source>
</evidence>
<comment type="caution">
    <text evidence="11">The sequence shown here is derived from an EMBL/GenBank/DDBJ whole genome shotgun (WGS) entry which is preliminary data.</text>
</comment>
<accession>A0AAN7YGT5</accession>
<dbReference type="GO" id="GO:0005634">
    <property type="term" value="C:nucleus"/>
    <property type="evidence" value="ECO:0007669"/>
    <property type="project" value="UniProtKB-SubCell"/>
</dbReference>
<sequence>MLPQCGGCNAAKELCSFQAQTEDSGVFPVAYVRGLEARIRELEEGTIEARRGLRQQEFDASSTDHRVSSLSSVPSINPSTQTTVASPGGSNTLESELKDLSLEATADRYLGQSSGLSFARLTQAVLRRLQPDHRVFVLGNESACRPPSSSAGAPEALPSAPRHYARQPLNLGAIISQDRAEHLAQCYWDHSHSLYPFLRRTPFMANLRRMYYHAGDYDLTSKTWLYTMFMVLAIASTAASSLTLGDESESVMYFGHAMNYFDSALGSGVTEALSAILLQVSYSFFNKVGPNTWYLVGVGVRLAVGAGLHTNSAQGMQAMPFDVREYRRRLFFSLYMMDRVVSVSLGRPFGIQDDDIEVDVFESADEEEITPTGIVRQSHLQFSAPAAAVPLHIVGLRRICGRIFKQVYSTSQGGLNAEDRDTIQRKLHRELVDWRRGQPFPLPRSTSIPVPHFATAWYDLNYYQHVLMLYRPSPLFPVLNVTKIGIIVDSSSMFIRQVTIMQLEARYAFNWLNLFAVFTAILTLIYATTAQPEPMPAYLRTSTAIGDLKTASGILAIFGRKFTSALKCKHLVDEVVMMLEKPLSNGVTSSYSPENIAINSSIIGRHDAMESGSNTAYPVHSTGNPSYDELQRRVVSAVDVPMHNTMSSQDETNVTPFELPPDLGLFGSDIDDIGNAAAHFMASGFGASEALDM</sequence>
<keyword evidence="7" id="KW-0539">Nucleus</keyword>
<feature type="transmembrane region" description="Helical" evidence="9">
    <location>
        <begin position="507"/>
        <end position="527"/>
    </location>
</feature>
<evidence type="ECO:0000256" key="1">
    <source>
        <dbReference type="ARBA" id="ARBA00004123"/>
    </source>
</evidence>
<dbReference type="GO" id="GO:0000981">
    <property type="term" value="F:DNA-binding transcription factor activity, RNA polymerase II-specific"/>
    <property type="evidence" value="ECO:0007669"/>
    <property type="project" value="TreeGrafter"/>
</dbReference>
<dbReference type="InterPro" id="IPR052202">
    <property type="entry name" value="Yeast_MetPath_Reg"/>
</dbReference>
<evidence type="ECO:0000256" key="6">
    <source>
        <dbReference type="ARBA" id="ARBA00023163"/>
    </source>
</evidence>
<organism evidence="11 12">
    <name type="scientific">Meristemomyces frigidus</name>
    <dbReference type="NCBI Taxonomy" id="1508187"/>
    <lineage>
        <taxon>Eukaryota</taxon>
        <taxon>Fungi</taxon>
        <taxon>Dikarya</taxon>
        <taxon>Ascomycota</taxon>
        <taxon>Pezizomycotina</taxon>
        <taxon>Dothideomycetes</taxon>
        <taxon>Dothideomycetidae</taxon>
        <taxon>Mycosphaerellales</taxon>
        <taxon>Teratosphaeriaceae</taxon>
        <taxon>Meristemomyces</taxon>
    </lineage>
</organism>
<dbReference type="AlphaFoldDB" id="A0AAN7YGT5"/>
<dbReference type="Proteomes" id="UP001310890">
    <property type="component" value="Unassembled WGS sequence"/>
</dbReference>
<dbReference type="GO" id="GO:0045944">
    <property type="term" value="P:positive regulation of transcription by RNA polymerase II"/>
    <property type="evidence" value="ECO:0007669"/>
    <property type="project" value="TreeGrafter"/>
</dbReference>
<gene>
    <name evidence="11" type="ORF">LTR62_003573</name>
</gene>